<organism evidence="7 8">
    <name type="scientific">Blomia tropicalis</name>
    <name type="common">Mite</name>
    <dbReference type="NCBI Taxonomy" id="40697"/>
    <lineage>
        <taxon>Eukaryota</taxon>
        <taxon>Metazoa</taxon>
        <taxon>Ecdysozoa</taxon>
        <taxon>Arthropoda</taxon>
        <taxon>Chelicerata</taxon>
        <taxon>Arachnida</taxon>
        <taxon>Acari</taxon>
        <taxon>Acariformes</taxon>
        <taxon>Sarcoptiformes</taxon>
        <taxon>Astigmata</taxon>
        <taxon>Glycyphagoidea</taxon>
        <taxon>Echimyopodidae</taxon>
        <taxon>Blomia</taxon>
    </lineage>
</organism>
<proteinExistence type="predicted"/>
<dbReference type="Gene3D" id="3.30.40.10">
    <property type="entry name" value="Zinc/RING finger domain, C3HC4 (zinc finger)"/>
    <property type="match status" value="1"/>
</dbReference>
<feature type="domain" description="RING-type" evidence="6">
    <location>
        <begin position="59"/>
        <end position="101"/>
    </location>
</feature>
<accession>A0A9Q0MBY8</accession>
<evidence type="ECO:0000256" key="3">
    <source>
        <dbReference type="ARBA" id="ARBA00022833"/>
    </source>
</evidence>
<dbReference type="PROSITE" id="PS50089">
    <property type="entry name" value="ZF_RING_2"/>
    <property type="match status" value="1"/>
</dbReference>
<feature type="transmembrane region" description="Helical" evidence="5">
    <location>
        <begin position="12"/>
        <end position="33"/>
    </location>
</feature>
<dbReference type="InterPro" id="IPR052788">
    <property type="entry name" value="RING-type_E3_ligase_ATL"/>
</dbReference>
<evidence type="ECO:0000313" key="8">
    <source>
        <dbReference type="Proteomes" id="UP001142055"/>
    </source>
</evidence>
<dbReference type="Proteomes" id="UP001142055">
    <property type="component" value="Chromosome 1"/>
</dbReference>
<dbReference type="GO" id="GO:0008270">
    <property type="term" value="F:zinc ion binding"/>
    <property type="evidence" value="ECO:0007669"/>
    <property type="project" value="UniProtKB-KW"/>
</dbReference>
<dbReference type="InterPro" id="IPR001841">
    <property type="entry name" value="Znf_RING"/>
</dbReference>
<dbReference type="OrthoDB" id="1714475at2759"/>
<evidence type="ECO:0000256" key="4">
    <source>
        <dbReference type="PROSITE-ProRule" id="PRU00175"/>
    </source>
</evidence>
<dbReference type="SMART" id="SM00184">
    <property type="entry name" value="RING"/>
    <property type="match status" value="1"/>
</dbReference>
<evidence type="ECO:0000256" key="1">
    <source>
        <dbReference type="ARBA" id="ARBA00022723"/>
    </source>
</evidence>
<dbReference type="EMBL" id="JAPWDV010000001">
    <property type="protein sequence ID" value="KAJ6222757.1"/>
    <property type="molecule type" value="Genomic_DNA"/>
</dbReference>
<reference evidence="7" key="1">
    <citation type="submission" date="2022-12" db="EMBL/GenBank/DDBJ databases">
        <title>Genome assemblies of Blomia tropicalis.</title>
        <authorList>
            <person name="Cui Y."/>
        </authorList>
    </citation>
    <scope>NUCLEOTIDE SEQUENCE</scope>
    <source>
        <tissue evidence="7">Adult mites</tissue>
    </source>
</reference>
<keyword evidence="5" id="KW-0812">Transmembrane</keyword>
<dbReference type="InterPro" id="IPR013083">
    <property type="entry name" value="Znf_RING/FYVE/PHD"/>
</dbReference>
<sequence>MSERNKKSGTSTMALLAAAGVGALAGIFINSLFKEETPHSSGTSNMPERVIPLKPSQDCAICLLSLASPIEQLPCGHIFHQQCILTWIKQTQDGSFCPSCRKAINWEQANSYLKRESQ</sequence>
<keyword evidence="5" id="KW-1133">Transmembrane helix</keyword>
<evidence type="ECO:0000259" key="6">
    <source>
        <dbReference type="PROSITE" id="PS50089"/>
    </source>
</evidence>
<keyword evidence="5" id="KW-0472">Membrane</keyword>
<protein>
    <recommendedName>
        <fullName evidence="6">RING-type domain-containing protein</fullName>
    </recommendedName>
</protein>
<name>A0A9Q0MBY8_BLOTA</name>
<dbReference type="PANTHER" id="PTHR45798">
    <property type="entry name" value="RING-H2 FINGER PROTEIN ATL61-RELATED-RELATED"/>
    <property type="match status" value="1"/>
</dbReference>
<dbReference type="Pfam" id="PF13639">
    <property type="entry name" value="zf-RING_2"/>
    <property type="match status" value="1"/>
</dbReference>
<evidence type="ECO:0000256" key="5">
    <source>
        <dbReference type="SAM" id="Phobius"/>
    </source>
</evidence>
<dbReference type="AlphaFoldDB" id="A0A9Q0MBY8"/>
<dbReference type="SUPFAM" id="SSF57850">
    <property type="entry name" value="RING/U-box"/>
    <property type="match status" value="1"/>
</dbReference>
<keyword evidence="8" id="KW-1185">Reference proteome</keyword>
<keyword evidence="2 4" id="KW-0863">Zinc-finger</keyword>
<keyword evidence="1" id="KW-0479">Metal-binding</keyword>
<gene>
    <name evidence="7" type="ORF">RDWZM_001302</name>
</gene>
<evidence type="ECO:0000256" key="2">
    <source>
        <dbReference type="ARBA" id="ARBA00022771"/>
    </source>
</evidence>
<comment type="caution">
    <text evidence="7">The sequence shown here is derived from an EMBL/GenBank/DDBJ whole genome shotgun (WGS) entry which is preliminary data.</text>
</comment>
<keyword evidence="3" id="KW-0862">Zinc</keyword>
<evidence type="ECO:0000313" key="7">
    <source>
        <dbReference type="EMBL" id="KAJ6222757.1"/>
    </source>
</evidence>
<dbReference type="PANTHER" id="PTHR45798:SF97">
    <property type="entry name" value="ALCOHOL-SENSITIVE RING FINGER PROTEIN 1"/>
    <property type="match status" value="1"/>
</dbReference>